<feature type="region of interest" description="Disordered" evidence="1">
    <location>
        <begin position="236"/>
        <end position="273"/>
    </location>
</feature>
<feature type="compositionally biased region" description="Basic and acidic residues" evidence="1">
    <location>
        <begin position="47"/>
        <end position="69"/>
    </location>
</feature>
<protein>
    <submittedName>
        <fullName evidence="2">Uncharacterized protein</fullName>
    </submittedName>
</protein>
<feature type="region of interest" description="Disordered" evidence="1">
    <location>
        <begin position="1"/>
        <end position="27"/>
    </location>
</feature>
<reference evidence="3" key="1">
    <citation type="journal article" date="2014" name="Proc. Natl. Acad. Sci. U.S.A.">
        <title>Extensive sampling of basidiomycete genomes demonstrates inadequacy of the white-rot/brown-rot paradigm for wood decay fungi.</title>
        <authorList>
            <person name="Riley R."/>
            <person name="Salamov A.A."/>
            <person name="Brown D.W."/>
            <person name="Nagy L.G."/>
            <person name="Floudas D."/>
            <person name="Held B.W."/>
            <person name="Levasseur A."/>
            <person name="Lombard V."/>
            <person name="Morin E."/>
            <person name="Otillar R."/>
            <person name="Lindquist E.A."/>
            <person name="Sun H."/>
            <person name="LaButti K.M."/>
            <person name="Schmutz J."/>
            <person name="Jabbour D."/>
            <person name="Luo H."/>
            <person name="Baker S.E."/>
            <person name="Pisabarro A.G."/>
            <person name="Walton J.D."/>
            <person name="Blanchette R.A."/>
            <person name="Henrissat B."/>
            <person name="Martin F."/>
            <person name="Cullen D."/>
            <person name="Hibbett D.S."/>
            <person name="Grigoriev I.V."/>
        </authorList>
    </citation>
    <scope>NUCLEOTIDE SEQUENCE [LARGE SCALE GENOMIC DNA]</scope>
    <source>
        <strain evidence="3">CBS 339.88</strain>
    </source>
</reference>
<dbReference type="Proteomes" id="UP000027222">
    <property type="component" value="Unassembled WGS sequence"/>
</dbReference>
<feature type="region of interest" description="Disordered" evidence="1">
    <location>
        <begin position="171"/>
        <end position="198"/>
    </location>
</feature>
<evidence type="ECO:0000256" key="1">
    <source>
        <dbReference type="SAM" id="MobiDB-lite"/>
    </source>
</evidence>
<evidence type="ECO:0000313" key="2">
    <source>
        <dbReference type="EMBL" id="KDR85496.1"/>
    </source>
</evidence>
<organism evidence="2 3">
    <name type="scientific">Galerina marginata (strain CBS 339.88)</name>
    <dbReference type="NCBI Taxonomy" id="685588"/>
    <lineage>
        <taxon>Eukaryota</taxon>
        <taxon>Fungi</taxon>
        <taxon>Dikarya</taxon>
        <taxon>Basidiomycota</taxon>
        <taxon>Agaricomycotina</taxon>
        <taxon>Agaricomycetes</taxon>
        <taxon>Agaricomycetidae</taxon>
        <taxon>Agaricales</taxon>
        <taxon>Agaricineae</taxon>
        <taxon>Strophariaceae</taxon>
        <taxon>Galerina</taxon>
    </lineage>
</organism>
<gene>
    <name evidence="2" type="ORF">GALMADRAFT_234398</name>
</gene>
<accession>A0A067TQR2</accession>
<dbReference type="EMBL" id="KL142367">
    <property type="protein sequence ID" value="KDR85496.1"/>
    <property type="molecule type" value="Genomic_DNA"/>
</dbReference>
<feature type="region of interest" description="Disordered" evidence="1">
    <location>
        <begin position="40"/>
        <end position="119"/>
    </location>
</feature>
<keyword evidence="3" id="KW-1185">Reference proteome</keyword>
<dbReference type="STRING" id="685588.A0A067TQR2"/>
<dbReference type="OrthoDB" id="9450131at2759"/>
<dbReference type="AlphaFoldDB" id="A0A067TQR2"/>
<evidence type="ECO:0000313" key="3">
    <source>
        <dbReference type="Proteomes" id="UP000027222"/>
    </source>
</evidence>
<dbReference type="HOGENOM" id="CLU_723758_0_0_1"/>
<sequence>MPFKVVNPERGPSRSSSSSSYDPVAVPLPSADRISLRSFVSSSEHTAFSDRKISLDDEKPPRYIDDRKSVFLQEKTLPAVPREKATPGPSDDYDPYAVQQTDSSNHASSSSMHTSAHPLTTASQLASALGPDNAPYSTEIDTIPCAGVRIPHGPLTGLLAWRLVVRTPTPTNSKRAWWSDKSTHGGKKRRRRYSSNAIPPPLPVHTFSYSDNPMAEIALASVSTGSLPLPHLMALSPTPEPVRSQPSRPHSAMLSRHSHVHSSSRSDTLPRNKASTINNADASAIAANFILDTSLPYSIISRDTLKALGYPSNRLPSPATSDPHSPHWEDDMDSCFSVTLSIQHISTRLRIARPDEASRLGVQFLHDAGVSVFFPKDGEGVGPVLYLESARLLKDVPRTITSLPAGARGGTPKTLQQRVRALFGLA</sequence>
<proteinExistence type="predicted"/>
<feature type="compositionally biased region" description="Low complexity" evidence="1">
    <location>
        <begin position="103"/>
        <end position="117"/>
    </location>
</feature>
<name>A0A067TQR2_GALM3</name>
<feature type="compositionally biased region" description="Basic residues" evidence="1">
    <location>
        <begin position="184"/>
        <end position="193"/>
    </location>
</feature>